<gene>
    <name evidence="2" type="ORF">FZO89_09800</name>
</gene>
<keyword evidence="3" id="KW-1185">Reference proteome</keyword>
<dbReference type="Proteomes" id="UP000324973">
    <property type="component" value="Unassembled WGS sequence"/>
</dbReference>
<feature type="compositionally biased region" description="Pro residues" evidence="1">
    <location>
        <begin position="27"/>
        <end position="38"/>
    </location>
</feature>
<dbReference type="EMBL" id="VTFT01000001">
    <property type="protein sequence ID" value="TYT26529.1"/>
    <property type="molecule type" value="Genomic_DNA"/>
</dbReference>
<name>A0A5D4XPL9_9GAMM</name>
<feature type="compositionally biased region" description="Low complexity" evidence="1">
    <location>
        <begin position="39"/>
        <end position="49"/>
    </location>
</feature>
<evidence type="ECO:0000256" key="1">
    <source>
        <dbReference type="SAM" id="MobiDB-lite"/>
    </source>
</evidence>
<evidence type="ECO:0000313" key="3">
    <source>
        <dbReference type="Proteomes" id="UP000324973"/>
    </source>
</evidence>
<feature type="region of interest" description="Disordered" evidence="1">
    <location>
        <begin position="10"/>
        <end position="55"/>
    </location>
</feature>
<protein>
    <submittedName>
        <fullName evidence="2">Uncharacterized protein</fullName>
    </submittedName>
</protein>
<comment type="caution">
    <text evidence="2">The sequence shown here is derived from an EMBL/GenBank/DDBJ whole genome shotgun (WGS) entry which is preliminary data.</text>
</comment>
<accession>A0A5D4XPL9</accession>
<dbReference type="AlphaFoldDB" id="A0A5D4XPL9"/>
<evidence type="ECO:0000313" key="2">
    <source>
        <dbReference type="EMBL" id="TYT26529.1"/>
    </source>
</evidence>
<organism evidence="2 3">
    <name type="scientific">Luteimonas viscosa</name>
    <dbReference type="NCBI Taxonomy" id="1132694"/>
    <lineage>
        <taxon>Bacteria</taxon>
        <taxon>Pseudomonadati</taxon>
        <taxon>Pseudomonadota</taxon>
        <taxon>Gammaproteobacteria</taxon>
        <taxon>Lysobacterales</taxon>
        <taxon>Lysobacteraceae</taxon>
        <taxon>Luteimonas</taxon>
    </lineage>
</organism>
<reference evidence="2 3" key="1">
    <citation type="submission" date="2019-08" db="EMBL/GenBank/DDBJ databases">
        <title>Luteimonas viscosus sp. nov., isolated from soil of a sunflower field.</title>
        <authorList>
            <person name="Jianli Z."/>
            <person name="Ying Z."/>
        </authorList>
    </citation>
    <scope>NUCLEOTIDE SEQUENCE [LARGE SCALE GENOMIC DNA]</scope>
    <source>
        <strain evidence="2 3">XBU10</strain>
    </source>
</reference>
<proteinExistence type="predicted"/>
<sequence>MNIYAGLLFNQGHISDPGLARSLARTPPVPSADAPPPGARTGPTAPGSARPRLQLRRRWTELQASLLWPLR</sequence>
<dbReference type="RefSeq" id="WP_149103080.1">
    <property type="nucleotide sequence ID" value="NZ_VTFT01000001.1"/>
</dbReference>